<evidence type="ECO:0000256" key="5">
    <source>
        <dbReference type="ARBA" id="ARBA00023237"/>
    </source>
</evidence>
<keyword evidence="9" id="KW-0812">Transmembrane</keyword>
<feature type="compositionally biased region" description="Basic and acidic residues" evidence="8">
    <location>
        <begin position="674"/>
        <end position="689"/>
    </location>
</feature>
<dbReference type="RefSeq" id="WP_145248089.1">
    <property type="nucleotide sequence ID" value="NZ_CP036278.1"/>
</dbReference>
<keyword evidence="2 7" id="KW-0813">Transport</keyword>
<organism evidence="11 12">
    <name type="scientific">Aeoliella mucimassa</name>
    <dbReference type="NCBI Taxonomy" id="2527972"/>
    <lineage>
        <taxon>Bacteria</taxon>
        <taxon>Pseudomonadati</taxon>
        <taxon>Planctomycetota</taxon>
        <taxon>Planctomycetia</taxon>
        <taxon>Pirellulales</taxon>
        <taxon>Lacipirellulaceae</taxon>
        <taxon>Aeoliella</taxon>
    </lineage>
</organism>
<evidence type="ECO:0000256" key="3">
    <source>
        <dbReference type="ARBA" id="ARBA00022729"/>
    </source>
</evidence>
<reference evidence="11 12" key="1">
    <citation type="submission" date="2019-02" db="EMBL/GenBank/DDBJ databases">
        <title>Deep-cultivation of Planctomycetes and their phenomic and genomic characterization uncovers novel biology.</title>
        <authorList>
            <person name="Wiegand S."/>
            <person name="Jogler M."/>
            <person name="Boedeker C."/>
            <person name="Pinto D."/>
            <person name="Vollmers J."/>
            <person name="Rivas-Marin E."/>
            <person name="Kohn T."/>
            <person name="Peeters S.H."/>
            <person name="Heuer A."/>
            <person name="Rast P."/>
            <person name="Oberbeckmann S."/>
            <person name="Bunk B."/>
            <person name="Jeske O."/>
            <person name="Meyerdierks A."/>
            <person name="Storesund J.E."/>
            <person name="Kallscheuer N."/>
            <person name="Luecker S."/>
            <person name="Lage O.M."/>
            <person name="Pohl T."/>
            <person name="Merkel B.J."/>
            <person name="Hornburger P."/>
            <person name="Mueller R.-W."/>
            <person name="Bruemmer F."/>
            <person name="Labrenz M."/>
            <person name="Spormann A.M."/>
            <person name="Op den Camp H."/>
            <person name="Overmann J."/>
            <person name="Amann R."/>
            <person name="Jetten M.S.M."/>
            <person name="Mascher T."/>
            <person name="Medema M.H."/>
            <person name="Devos D.P."/>
            <person name="Kaster A.-K."/>
            <person name="Ovreas L."/>
            <person name="Rohde M."/>
            <person name="Galperin M.Y."/>
            <person name="Jogler C."/>
        </authorList>
    </citation>
    <scope>NUCLEOTIDE SEQUENCE [LARGE SCALE GENOMIC DNA]</scope>
    <source>
        <strain evidence="11 12">Pan181</strain>
    </source>
</reference>
<dbReference type="OrthoDB" id="9779724at2"/>
<dbReference type="InterPro" id="IPR001775">
    <property type="entry name" value="GspD/PilQ"/>
</dbReference>
<protein>
    <submittedName>
        <fullName evidence="11">Type II secretion system protein D</fullName>
    </submittedName>
</protein>
<comment type="subcellular location">
    <subcellularLocation>
        <location evidence="7">Cell outer membrane</location>
    </subcellularLocation>
    <subcellularLocation>
        <location evidence="1">Membrane</location>
    </subcellularLocation>
</comment>
<evidence type="ECO:0000256" key="8">
    <source>
        <dbReference type="SAM" id="MobiDB-lite"/>
    </source>
</evidence>
<dbReference type="PRINTS" id="PR00811">
    <property type="entry name" value="BCTERIALGSPD"/>
</dbReference>
<dbReference type="PANTHER" id="PTHR30332:SF24">
    <property type="entry name" value="SECRETIN GSPD-RELATED"/>
    <property type="match status" value="1"/>
</dbReference>
<dbReference type="PANTHER" id="PTHR30332">
    <property type="entry name" value="PROBABLE GENERAL SECRETION PATHWAY PROTEIN D"/>
    <property type="match status" value="1"/>
</dbReference>
<proteinExistence type="inferred from homology"/>
<dbReference type="SMART" id="SM00965">
    <property type="entry name" value="STN"/>
    <property type="match status" value="1"/>
</dbReference>
<dbReference type="AlphaFoldDB" id="A0A518AQX9"/>
<dbReference type="InterPro" id="IPR050810">
    <property type="entry name" value="Bact_Secretion_Sys_Channel"/>
</dbReference>
<evidence type="ECO:0000256" key="6">
    <source>
        <dbReference type="RuleBase" id="RU004003"/>
    </source>
</evidence>
<gene>
    <name evidence="11" type="primary">outD</name>
    <name evidence="11" type="ORF">Pan181_33430</name>
</gene>
<dbReference type="InterPro" id="IPR004846">
    <property type="entry name" value="T2SS/T3SS_dom"/>
</dbReference>
<dbReference type="InterPro" id="IPR011662">
    <property type="entry name" value="Secretin/TonB_short_N"/>
</dbReference>
<sequence>MPHQEPAPTTTRSKRSVCAYSAWLPATWMMLAICCLSVAVQAQQPESTGPSINFGTASSQTASPELMAALETEGDLVLRGSTLDAALFTINELWKVNIIAGHLEGEVNGVFKDAPLKEILDTILLGNGYGYRMVGKSIVVSKLDQLGQVNPFFVSEAIQVANAKPSDLVEAARLLSTPQGRVQAIDSAGSLIVIDFPERVKMIRELVSSVDAASGGPGMLDGTGRPKPLEVGYFHTQYITVADAKQVLSTVLGPVGRVEAIDNEDRLIIVDFADNLAMAERVLAQMDRPRPQVQITALIYDLSLIDIEQLGMNWAQTVNTRTTGSASTDFTLTNPFSPSASGALFTFTHMDNNFDIGAVAQAIQTANDSRLLANPNVTVMDNEEAAFEAVTQIPYQQITQTGQGGQLAGTAFKDAGIKLDVIPKIAADGTVELTIRPEFSRLTGYTPGDNQPVIDTRATSTTVRVRTGETLVIGGMRQRSDVGEFGGVPGLKDVRFVGQLFRSRSTDIRESELVVFITPRIVGYSGPLDCREQLVKDTIDCRLNHVPRAEGCPPYGNMCNQTIAAPPCCGPEVVPTPAPGIAPEPHSAADTVPSVSLRRMPAPPGSAQPPAATLEVRRMPPPPGRTSVALRPPAPPATSVMIPEGRLRRDYDSRFRATGGVYPGQQRMIERMPEPAAKPAEEPTEKKSWWDQLIIR</sequence>
<dbReference type="KEGG" id="amuc:Pan181_33430"/>
<evidence type="ECO:0000256" key="2">
    <source>
        <dbReference type="ARBA" id="ARBA00022448"/>
    </source>
</evidence>
<dbReference type="GO" id="GO:0015627">
    <property type="term" value="C:type II protein secretion system complex"/>
    <property type="evidence" value="ECO:0007669"/>
    <property type="project" value="TreeGrafter"/>
</dbReference>
<dbReference type="InterPro" id="IPR038591">
    <property type="entry name" value="NolW-like_sf"/>
</dbReference>
<accession>A0A518AQX9</accession>
<dbReference type="GO" id="GO:0009279">
    <property type="term" value="C:cell outer membrane"/>
    <property type="evidence" value="ECO:0007669"/>
    <property type="project" value="UniProtKB-SubCell"/>
</dbReference>
<keyword evidence="12" id="KW-1185">Reference proteome</keyword>
<evidence type="ECO:0000256" key="7">
    <source>
        <dbReference type="RuleBase" id="RU004004"/>
    </source>
</evidence>
<feature type="domain" description="Secretin/TonB short N-terminal" evidence="10">
    <location>
        <begin position="96"/>
        <end position="143"/>
    </location>
</feature>
<dbReference type="Pfam" id="PF03958">
    <property type="entry name" value="Secretin_N"/>
    <property type="match status" value="2"/>
</dbReference>
<keyword evidence="9" id="KW-1133">Transmembrane helix</keyword>
<evidence type="ECO:0000313" key="12">
    <source>
        <dbReference type="Proteomes" id="UP000315750"/>
    </source>
</evidence>
<feature type="region of interest" description="Disordered" evidence="8">
    <location>
        <begin position="674"/>
        <end position="696"/>
    </location>
</feature>
<keyword evidence="3" id="KW-0732">Signal</keyword>
<feature type="transmembrane region" description="Helical" evidence="9">
    <location>
        <begin position="20"/>
        <end position="40"/>
    </location>
</feature>
<keyword evidence="4 9" id="KW-0472">Membrane</keyword>
<dbReference type="Gene3D" id="3.30.1370.120">
    <property type="match status" value="2"/>
</dbReference>
<dbReference type="EMBL" id="CP036278">
    <property type="protein sequence ID" value="QDU57129.1"/>
    <property type="molecule type" value="Genomic_DNA"/>
</dbReference>
<comment type="similarity">
    <text evidence="6">Belongs to the bacterial secretin family.</text>
</comment>
<name>A0A518AQX9_9BACT</name>
<evidence type="ECO:0000313" key="11">
    <source>
        <dbReference type="EMBL" id="QDU57129.1"/>
    </source>
</evidence>
<dbReference type="Pfam" id="PF00263">
    <property type="entry name" value="Secretin"/>
    <property type="match status" value="1"/>
</dbReference>
<evidence type="ECO:0000256" key="9">
    <source>
        <dbReference type="SAM" id="Phobius"/>
    </source>
</evidence>
<dbReference type="InterPro" id="IPR005644">
    <property type="entry name" value="NolW-like"/>
</dbReference>
<keyword evidence="5" id="KW-0998">Cell outer membrane</keyword>
<dbReference type="Proteomes" id="UP000315750">
    <property type="component" value="Chromosome"/>
</dbReference>
<evidence type="ECO:0000256" key="4">
    <source>
        <dbReference type="ARBA" id="ARBA00023136"/>
    </source>
</evidence>
<evidence type="ECO:0000259" key="10">
    <source>
        <dbReference type="SMART" id="SM00965"/>
    </source>
</evidence>
<evidence type="ECO:0000256" key="1">
    <source>
        <dbReference type="ARBA" id="ARBA00004370"/>
    </source>
</evidence>
<dbReference type="GO" id="GO:0009306">
    <property type="term" value="P:protein secretion"/>
    <property type="evidence" value="ECO:0007669"/>
    <property type="project" value="InterPro"/>
</dbReference>